<keyword evidence="2" id="KW-0328">Glycosyltransferase</keyword>
<reference evidence="5" key="1">
    <citation type="submission" date="2021-01" db="EMBL/GenBank/DDBJ databases">
        <authorList>
            <person name="Corre E."/>
            <person name="Pelletier E."/>
            <person name="Niang G."/>
            <person name="Scheremetjew M."/>
            <person name="Finn R."/>
            <person name="Kale V."/>
            <person name="Holt S."/>
            <person name="Cochrane G."/>
            <person name="Meng A."/>
            <person name="Brown T."/>
            <person name="Cohen L."/>
        </authorList>
    </citation>
    <scope>NUCLEOTIDE SEQUENCE</scope>
    <source>
        <strain evidence="5">NY070348D</strain>
    </source>
</reference>
<dbReference type="PANTHER" id="PTHR43179:SF12">
    <property type="entry name" value="GALACTOFURANOSYLTRANSFERASE GLFT2"/>
    <property type="match status" value="1"/>
</dbReference>
<comment type="similarity">
    <text evidence="1">Belongs to the glycosyltransferase 2 family.</text>
</comment>
<dbReference type="InterPro" id="IPR029044">
    <property type="entry name" value="Nucleotide-diphossugar_trans"/>
</dbReference>
<dbReference type="SUPFAM" id="SSF53448">
    <property type="entry name" value="Nucleotide-diphospho-sugar transferases"/>
    <property type="match status" value="1"/>
</dbReference>
<organism evidence="5">
    <name type="scientific">Mucochytrium quahogii</name>
    <dbReference type="NCBI Taxonomy" id="96639"/>
    <lineage>
        <taxon>Eukaryota</taxon>
        <taxon>Sar</taxon>
        <taxon>Stramenopiles</taxon>
        <taxon>Bigyra</taxon>
        <taxon>Labyrinthulomycetes</taxon>
        <taxon>Thraustochytrida</taxon>
        <taxon>Thraustochytriidae</taxon>
        <taxon>Mucochytrium</taxon>
    </lineage>
</organism>
<evidence type="ECO:0000259" key="4">
    <source>
        <dbReference type="Pfam" id="PF00535"/>
    </source>
</evidence>
<evidence type="ECO:0000256" key="2">
    <source>
        <dbReference type="ARBA" id="ARBA00022676"/>
    </source>
</evidence>
<proteinExistence type="inferred from homology"/>
<dbReference type="AlphaFoldDB" id="A0A7S2W5J2"/>
<protein>
    <recommendedName>
        <fullName evidence="4">Glycosyltransferase 2-like domain-containing protein</fullName>
    </recommendedName>
</protein>
<gene>
    <name evidence="5" type="ORF">QSP1433_LOCUS2389</name>
</gene>
<accession>A0A7S2W5J2</accession>
<dbReference type="Pfam" id="PF00535">
    <property type="entry name" value="Glycos_transf_2"/>
    <property type="match status" value="1"/>
</dbReference>
<evidence type="ECO:0000313" key="5">
    <source>
        <dbReference type="EMBL" id="CAD9668298.1"/>
    </source>
</evidence>
<dbReference type="EMBL" id="HBHK01004020">
    <property type="protein sequence ID" value="CAD9668298.1"/>
    <property type="molecule type" value="Transcribed_RNA"/>
</dbReference>
<feature type="domain" description="Glycosyltransferase 2-like" evidence="4">
    <location>
        <begin position="281"/>
        <end position="383"/>
    </location>
</feature>
<evidence type="ECO:0000256" key="1">
    <source>
        <dbReference type="ARBA" id="ARBA00006739"/>
    </source>
</evidence>
<keyword evidence="3" id="KW-0808">Transferase</keyword>
<dbReference type="InterPro" id="IPR001173">
    <property type="entry name" value="Glyco_trans_2-like"/>
</dbReference>
<dbReference type="PANTHER" id="PTHR43179">
    <property type="entry name" value="RHAMNOSYLTRANSFERASE WBBL"/>
    <property type="match status" value="1"/>
</dbReference>
<name>A0A7S2W5J2_9STRA</name>
<dbReference type="Gene3D" id="3.90.550.10">
    <property type="entry name" value="Spore Coat Polysaccharide Biosynthesis Protein SpsA, Chain A"/>
    <property type="match status" value="1"/>
</dbReference>
<sequence>MGVTERIGLLVPVTTRGTNAKEICSSLENFARSIQNTLLEIELGRNIEFYVGIDDDDTDIRIIQDDITKIFCSIGTPKQHVKIHLFNKEKDKIPKDGSVCHYWNILGCKAFENGCDFVVLFGDDVVLKSENWLEKIIQGFKEIERRCKVPFGFGVVSFNDLTHPYFPTFPVLGKHHYKIFGDRKNSQGLFPSAFINQDADPYLWQLYRRMGDAREYLHDATLENRRGGAEDDTRYEKERVPEFFWLIHGTASDVDRCAKYLAKEGYQEAAKQIRKFVTLDVIVPSMRVDEGFIKPLVEDALSSNTAGASIEFILLIDRPGTLDAQIKYFLEKAQGKYQCRFRCRQNSNCLGAGGTRNRGLEESSSQWVLFLDDDITIPPSTSEHGLVNAYVKAITAHNDAAGFVGLSSFPPAAGTRQQAMHLSGAAFFWGIASILKHPPWGVTANLVLRRAPGVYFPTDIYPKSGGGEDIDLCIQTQDYFVGKQLHSVPQAEIVHPYWGNGCIPLSRFSNWAFGDGMLNERFPKWTYKSAPNLAEIMLITLPLSFTFTQSVGFSLTRSIVSSILTPLALHIVDFAYNIVFWNQHPLRVVLFTTLIHTGQNWGRMQGHRANGVFLRNIGTRFNWWGPEHQDKIQDEKNRYFQRASVLGAAYVILLALQLKL</sequence>
<dbReference type="CDD" id="cd00761">
    <property type="entry name" value="Glyco_tranf_GTA_type"/>
    <property type="match status" value="1"/>
</dbReference>
<evidence type="ECO:0000256" key="3">
    <source>
        <dbReference type="ARBA" id="ARBA00022679"/>
    </source>
</evidence>
<dbReference type="GO" id="GO:0016757">
    <property type="term" value="F:glycosyltransferase activity"/>
    <property type="evidence" value="ECO:0007669"/>
    <property type="project" value="UniProtKB-KW"/>
</dbReference>